<dbReference type="PANTHER" id="PTHR33202:SF2">
    <property type="entry name" value="FERRIC UPTAKE REGULATION PROTEIN"/>
    <property type="match status" value="1"/>
</dbReference>
<evidence type="ECO:0000313" key="14">
    <source>
        <dbReference type="Proteomes" id="UP000198649"/>
    </source>
</evidence>
<dbReference type="GO" id="GO:0008270">
    <property type="term" value="F:zinc ion binding"/>
    <property type="evidence" value="ECO:0007669"/>
    <property type="project" value="TreeGrafter"/>
</dbReference>
<organism evidence="13 14">
    <name type="scientific">Nocardioides psychrotolerans</name>
    <dbReference type="NCBI Taxonomy" id="1005945"/>
    <lineage>
        <taxon>Bacteria</taxon>
        <taxon>Bacillati</taxon>
        <taxon>Actinomycetota</taxon>
        <taxon>Actinomycetes</taxon>
        <taxon>Propionibacteriales</taxon>
        <taxon>Nocardioidaceae</taxon>
        <taxon>Nocardioides</taxon>
    </lineage>
</organism>
<evidence type="ECO:0000256" key="7">
    <source>
        <dbReference type="ARBA" id="ARBA00022833"/>
    </source>
</evidence>
<evidence type="ECO:0000256" key="9">
    <source>
        <dbReference type="ARBA" id="ARBA00023125"/>
    </source>
</evidence>
<feature type="binding site" evidence="12">
    <location>
        <position position="101"/>
    </location>
    <ligand>
        <name>Fe cation</name>
        <dbReference type="ChEBI" id="CHEBI:24875"/>
    </ligand>
</feature>
<feature type="binding site" evidence="11">
    <location>
        <position position="126"/>
    </location>
    <ligand>
        <name>Zn(2+)</name>
        <dbReference type="ChEBI" id="CHEBI:29105"/>
    </ligand>
</feature>
<dbReference type="InterPro" id="IPR043135">
    <property type="entry name" value="Fur_C"/>
</dbReference>
<proteinExistence type="inferred from homology"/>
<dbReference type="RefSeq" id="WP_091110926.1">
    <property type="nucleotide sequence ID" value="NZ_BKAF01000020.1"/>
</dbReference>
<keyword evidence="8" id="KW-0805">Transcription regulation</keyword>
<keyword evidence="9" id="KW-0238">DNA-binding</keyword>
<keyword evidence="12" id="KW-0408">Iron</keyword>
<keyword evidence="4" id="KW-0963">Cytoplasm</keyword>
<feature type="binding site" evidence="11">
    <location>
        <position position="129"/>
    </location>
    <ligand>
        <name>Zn(2+)</name>
        <dbReference type="ChEBI" id="CHEBI:29105"/>
    </ligand>
</feature>
<feature type="binding site" evidence="11">
    <location>
        <position position="86"/>
    </location>
    <ligand>
        <name>Zn(2+)</name>
        <dbReference type="ChEBI" id="CHEBI:29105"/>
    </ligand>
</feature>
<feature type="binding site" evidence="12">
    <location>
        <position position="118"/>
    </location>
    <ligand>
        <name>Fe cation</name>
        <dbReference type="ChEBI" id="CHEBI:24875"/>
    </ligand>
</feature>
<keyword evidence="5" id="KW-0678">Repressor</keyword>
<dbReference type="Proteomes" id="UP000198649">
    <property type="component" value="Unassembled WGS sequence"/>
</dbReference>
<dbReference type="AlphaFoldDB" id="A0A1I3DXV5"/>
<comment type="similarity">
    <text evidence="2">Belongs to the Fur family.</text>
</comment>
<dbReference type="GO" id="GO:1900376">
    <property type="term" value="P:regulation of secondary metabolite biosynthetic process"/>
    <property type="evidence" value="ECO:0007669"/>
    <property type="project" value="TreeGrafter"/>
</dbReference>
<dbReference type="PANTHER" id="PTHR33202">
    <property type="entry name" value="ZINC UPTAKE REGULATION PROTEIN"/>
    <property type="match status" value="1"/>
</dbReference>
<comment type="cofactor">
    <cofactor evidence="12">
        <name>Mn(2+)</name>
        <dbReference type="ChEBI" id="CHEBI:29035"/>
    </cofactor>
    <cofactor evidence="12">
        <name>Fe(2+)</name>
        <dbReference type="ChEBI" id="CHEBI:29033"/>
    </cofactor>
    <text evidence="12">Binds 1 Mn(2+) or Fe(2+) ion per subunit.</text>
</comment>
<keyword evidence="7 11" id="KW-0862">Zinc</keyword>
<evidence type="ECO:0000256" key="6">
    <source>
        <dbReference type="ARBA" id="ARBA00022723"/>
    </source>
</evidence>
<dbReference type="STRING" id="1005945.SAMN05216561_103130"/>
<dbReference type="OrthoDB" id="8659436at2"/>
<comment type="subcellular location">
    <subcellularLocation>
        <location evidence="1">Cytoplasm</location>
    </subcellularLocation>
</comment>
<keyword evidence="14" id="KW-1185">Reference proteome</keyword>
<dbReference type="GO" id="GO:0045892">
    <property type="term" value="P:negative regulation of DNA-templated transcription"/>
    <property type="evidence" value="ECO:0007669"/>
    <property type="project" value="TreeGrafter"/>
</dbReference>
<evidence type="ECO:0000256" key="12">
    <source>
        <dbReference type="PIRSR" id="PIRSR602481-2"/>
    </source>
</evidence>
<name>A0A1I3DXV5_9ACTN</name>
<dbReference type="GO" id="GO:0005829">
    <property type="term" value="C:cytosol"/>
    <property type="evidence" value="ECO:0007669"/>
    <property type="project" value="TreeGrafter"/>
</dbReference>
<dbReference type="GO" id="GO:0003700">
    <property type="term" value="F:DNA-binding transcription factor activity"/>
    <property type="evidence" value="ECO:0007669"/>
    <property type="project" value="InterPro"/>
</dbReference>
<feature type="binding site" evidence="12">
    <location>
        <position position="80"/>
    </location>
    <ligand>
        <name>Fe cation</name>
        <dbReference type="ChEBI" id="CHEBI:24875"/>
    </ligand>
</feature>
<comment type="cofactor">
    <cofactor evidence="11">
        <name>Zn(2+)</name>
        <dbReference type="ChEBI" id="CHEBI:29105"/>
    </cofactor>
    <text evidence="11">Binds 1 zinc ion per subunit.</text>
</comment>
<dbReference type="EMBL" id="FOQG01000003">
    <property type="protein sequence ID" value="SFH91515.1"/>
    <property type="molecule type" value="Genomic_DNA"/>
</dbReference>
<dbReference type="InterPro" id="IPR036390">
    <property type="entry name" value="WH_DNA-bd_sf"/>
</dbReference>
<reference evidence="13 14" key="1">
    <citation type="submission" date="2016-10" db="EMBL/GenBank/DDBJ databases">
        <authorList>
            <person name="de Groot N.N."/>
        </authorList>
    </citation>
    <scope>NUCLEOTIDE SEQUENCE [LARGE SCALE GENOMIC DNA]</scope>
    <source>
        <strain evidence="13 14">CGMCC 1.11156</strain>
    </source>
</reference>
<dbReference type="CDD" id="cd07153">
    <property type="entry name" value="Fur_like"/>
    <property type="match status" value="1"/>
</dbReference>
<keyword evidence="10" id="KW-0804">Transcription</keyword>
<evidence type="ECO:0000313" key="13">
    <source>
        <dbReference type="EMBL" id="SFH91515.1"/>
    </source>
</evidence>
<gene>
    <name evidence="13" type="ORF">SAMN05216561_103130</name>
</gene>
<dbReference type="InterPro" id="IPR036388">
    <property type="entry name" value="WH-like_DNA-bd_sf"/>
</dbReference>
<sequence length="134" mass="14848">MSQTTGVRPTRQRLAVRQVLDSADDFRSAQDIHDALRREGERVGLATVYRALQSLVDAGEIDVLKTAAGESVYRRCSTHHHHHLVCRTCGRTVEIEGPAVERWARAVALEHGYEDASHTLELFGTCSSCHAGVR</sequence>
<feature type="binding site" evidence="11">
    <location>
        <position position="89"/>
    </location>
    <ligand>
        <name>Zn(2+)</name>
        <dbReference type="ChEBI" id="CHEBI:29105"/>
    </ligand>
</feature>
<evidence type="ECO:0000256" key="4">
    <source>
        <dbReference type="ARBA" id="ARBA00022490"/>
    </source>
</evidence>
<dbReference type="Gene3D" id="3.30.1490.190">
    <property type="match status" value="1"/>
</dbReference>
<evidence type="ECO:0000256" key="5">
    <source>
        <dbReference type="ARBA" id="ARBA00022491"/>
    </source>
</evidence>
<evidence type="ECO:0000256" key="11">
    <source>
        <dbReference type="PIRSR" id="PIRSR602481-1"/>
    </source>
</evidence>
<dbReference type="Pfam" id="PF01475">
    <property type="entry name" value="FUR"/>
    <property type="match status" value="1"/>
</dbReference>
<evidence type="ECO:0000256" key="10">
    <source>
        <dbReference type="ARBA" id="ARBA00023163"/>
    </source>
</evidence>
<evidence type="ECO:0000256" key="3">
    <source>
        <dbReference type="ARBA" id="ARBA00011738"/>
    </source>
</evidence>
<dbReference type="FunFam" id="1.10.10.10:FF:000459">
    <property type="entry name" value="Ferric uptake regulation protein"/>
    <property type="match status" value="1"/>
</dbReference>
<comment type="subunit">
    <text evidence="3">Homodimer.</text>
</comment>
<dbReference type="InterPro" id="IPR002481">
    <property type="entry name" value="FUR"/>
</dbReference>
<evidence type="ECO:0000256" key="8">
    <source>
        <dbReference type="ARBA" id="ARBA00023015"/>
    </source>
</evidence>
<dbReference type="GO" id="GO:0000976">
    <property type="term" value="F:transcription cis-regulatory region binding"/>
    <property type="evidence" value="ECO:0007669"/>
    <property type="project" value="TreeGrafter"/>
</dbReference>
<accession>A0A1I3DXV5</accession>
<evidence type="ECO:0000256" key="2">
    <source>
        <dbReference type="ARBA" id="ARBA00007957"/>
    </source>
</evidence>
<protein>
    <submittedName>
        <fullName evidence="13">Fur family transcriptional regulator, ferric uptake regulator</fullName>
    </submittedName>
</protein>
<dbReference type="Gene3D" id="1.10.10.10">
    <property type="entry name" value="Winged helix-like DNA-binding domain superfamily/Winged helix DNA-binding domain"/>
    <property type="match status" value="1"/>
</dbReference>
<evidence type="ECO:0000256" key="1">
    <source>
        <dbReference type="ARBA" id="ARBA00004496"/>
    </source>
</evidence>
<keyword evidence="6 11" id="KW-0479">Metal-binding</keyword>
<dbReference type="SUPFAM" id="SSF46785">
    <property type="entry name" value="Winged helix' DNA-binding domain"/>
    <property type="match status" value="1"/>
</dbReference>